<feature type="region of interest" description="Disordered" evidence="1">
    <location>
        <begin position="986"/>
        <end position="1024"/>
    </location>
</feature>
<evidence type="ECO:0000313" key="4">
    <source>
        <dbReference type="Proteomes" id="UP001286313"/>
    </source>
</evidence>
<dbReference type="Proteomes" id="UP001286313">
    <property type="component" value="Unassembled WGS sequence"/>
</dbReference>
<gene>
    <name evidence="3" type="ORF">Pcinc_020642</name>
</gene>
<evidence type="ECO:0000256" key="2">
    <source>
        <dbReference type="SAM" id="SignalP"/>
    </source>
</evidence>
<sequence length="1041" mass="124832">MAIPVAGRLLLLLACLAPLARVEARVVRATTCSYNGVNTYQDGEVLEAEKNGYEVQCVGGVVRLVKVGEVLCTKPVRALEVPAEHLQGQTRAQKCSANGEDKWGGHRLDKVVEDCVWVANNGINYNIYSSNYDYFYNTYNDHHLHYHTNHDHNIYYHTNHDHNIHYNNHHHHTHHNHYVNYNANYYHNLNHYNTNHHHNINHNTNHYHNYSTNHNPTINHNWCKLYHERRDLQQWRCKCTRTRSLLPHDQQEQLLFHNVQGRQANTDSRCYANGISKWLGGNLEKVDEDCIQINCEGDGSSTAMFVLSNHYVNNFKYDNNNNTNYYHNTNHYHNIHHNTHHNYHVNYYSNHYYNINYNTYHHYNINHYTNYDHNIHYNNHHYHTHHNHYVNYNANYYHNLNHYNTNHHHNINHNTNHYHNYSTNHNPTINHNWCKLYHERRDLQQWRCKCTRTRSLLPHDQQEQLLFHNVQGRQANTDSRCYANGISKWLGGNLEKVDEDCIQINCEGDGSSTAMFVLSNHYINNFKYDNNNNTNYYHNTNHDHNIHHNTHHNYHVNYYSNHYYNINYNTYHHYNINHYTNYDHNIHYNTYHHHNIYYNTYHYYNINHNTHNHYNIHHYTHHHYNIHHNTHHNYHYSSHYHHYNHSCSHNHNHSFNNTWCPVYHKRRDLQSRRCKCTRTRSLLPHDQQEQLLFHNVQGRQANTDSRCYANGISKWLGGNLEKVDEDCIQINCEGDGSSTAMFVLSNHYVNNFKYDNNNNTNYYHNTNHDHNIHHNTHHNYHVNYYSNHYYNINYNTYHHYNINHYTNYDHNIHYNTYHHHNIYYNTHHYYNINHNTHNHYNIHHYTHDHYNIHHNTHHNYHYSSHYHHYNHSCSHNHNHSFNNTWCPVYHKRRDLQSRRCKCSRTRSLLHDQQEQLLFHNVQGRQANTDSRCYANGISKWLGGNLEKVDEDCIQINCEGDGSSTAMFVLRLNPWCNCPTTTTTTTTTTMPTTTMASSTSTMEASTSTPQHCEEESTTTEAPTTVSTTDMMACETEDSITTV</sequence>
<proteinExistence type="predicted"/>
<protein>
    <submittedName>
        <fullName evidence="3">Uncharacterized protein</fullName>
    </submittedName>
</protein>
<keyword evidence="4" id="KW-1185">Reference proteome</keyword>
<evidence type="ECO:0000256" key="1">
    <source>
        <dbReference type="SAM" id="MobiDB-lite"/>
    </source>
</evidence>
<feature type="signal peptide" evidence="2">
    <location>
        <begin position="1"/>
        <end position="24"/>
    </location>
</feature>
<feature type="compositionally biased region" description="Low complexity" evidence="1">
    <location>
        <begin position="986"/>
        <end position="1008"/>
    </location>
</feature>
<organism evidence="3 4">
    <name type="scientific">Petrolisthes cinctipes</name>
    <name type="common">Flat porcelain crab</name>
    <dbReference type="NCBI Taxonomy" id="88211"/>
    <lineage>
        <taxon>Eukaryota</taxon>
        <taxon>Metazoa</taxon>
        <taxon>Ecdysozoa</taxon>
        <taxon>Arthropoda</taxon>
        <taxon>Crustacea</taxon>
        <taxon>Multicrustacea</taxon>
        <taxon>Malacostraca</taxon>
        <taxon>Eumalacostraca</taxon>
        <taxon>Eucarida</taxon>
        <taxon>Decapoda</taxon>
        <taxon>Pleocyemata</taxon>
        <taxon>Anomura</taxon>
        <taxon>Galatheoidea</taxon>
        <taxon>Porcellanidae</taxon>
        <taxon>Petrolisthes</taxon>
    </lineage>
</organism>
<dbReference type="EMBL" id="JAWQEG010002104">
    <property type="protein sequence ID" value="KAK3874413.1"/>
    <property type="molecule type" value="Genomic_DNA"/>
</dbReference>
<reference evidence="3" key="1">
    <citation type="submission" date="2023-10" db="EMBL/GenBank/DDBJ databases">
        <title>Genome assemblies of two species of porcelain crab, Petrolisthes cinctipes and Petrolisthes manimaculis (Anomura: Porcellanidae).</title>
        <authorList>
            <person name="Angst P."/>
        </authorList>
    </citation>
    <scope>NUCLEOTIDE SEQUENCE</scope>
    <source>
        <strain evidence="3">PB745_01</strain>
        <tissue evidence="3">Gill</tissue>
    </source>
</reference>
<name>A0AAE1FM20_PETCI</name>
<comment type="caution">
    <text evidence="3">The sequence shown here is derived from an EMBL/GenBank/DDBJ whole genome shotgun (WGS) entry which is preliminary data.</text>
</comment>
<evidence type="ECO:0000313" key="3">
    <source>
        <dbReference type="EMBL" id="KAK3874413.1"/>
    </source>
</evidence>
<accession>A0AAE1FM20</accession>
<feature type="chain" id="PRO_5042046477" evidence="2">
    <location>
        <begin position="25"/>
        <end position="1041"/>
    </location>
</feature>
<keyword evidence="2" id="KW-0732">Signal</keyword>
<dbReference type="AlphaFoldDB" id="A0AAE1FM20"/>